<reference evidence="2" key="1">
    <citation type="submission" date="2021-12" db="EMBL/GenBank/DDBJ databases">
        <authorList>
            <person name="Rodrigo-Torres L."/>
            <person name="Arahal R. D."/>
            <person name="Lucena T."/>
        </authorList>
    </citation>
    <scope>NUCLEOTIDE SEQUENCE</scope>
    <source>
        <strain evidence="2">CECT 8267</strain>
    </source>
</reference>
<proteinExistence type="predicted"/>
<comment type="caution">
    <text evidence="2">The sequence shown here is derived from an EMBL/GenBank/DDBJ whole genome shotgun (WGS) entry which is preliminary data.</text>
</comment>
<evidence type="ECO:0000313" key="3">
    <source>
        <dbReference type="Proteomes" id="UP000838100"/>
    </source>
</evidence>
<feature type="transmembrane region" description="Helical" evidence="1">
    <location>
        <begin position="43"/>
        <end position="64"/>
    </location>
</feature>
<feature type="transmembrane region" description="Helical" evidence="1">
    <location>
        <begin position="12"/>
        <end position="31"/>
    </location>
</feature>
<keyword evidence="1" id="KW-0472">Membrane</keyword>
<dbReference type="Proteomes" id="UP000838100">
    <property type="component" value="Unassembled WGS sequence"/>
</dbReference>
<name>A0ABM9AH69_9GAMM</name>
<protein>
    <submittedName>
        <fullName evidence="2">Uncharacterized protein</fullName>
    </submittedName>
</protein>
<evidence type="ECO:0000256" key="1">
    <source>
        <dbReference type="SAM" id="Phobius"/>
    </source>
</evidence>
<gene>
    <name evidence="2" type="ORF">SIN8267_02219</name>
</gene>
<accession>A0ABM9AH69</accession>
<keyword evidence="1" id="KW-0812">Transmembrane</keyword>
<dbReference type="EMBL" id="CAKLPX010000002">
    <property type="protein sequence ID" value="CAH0992104.1"/>
    <property type="molecule type" value="Genomic_DNA"/>
</dbReference>
<dbReference type="RefSeq" id="WP_237444799.1">
    <property type="nucleotide sequence ID" value="NZ_CAKLPX010000002.1"/>
</dbReference>
<sequence length="175" mass="20329">MEFEVEPYDVVWYVIVIIGAVIMAASIIEKYRKKELDQKEVKLSLLAVAVALVMFSMILCYQYGRVSDLRKIAGKKTMMSTEGVPMMLFKALIDREGNSTDNEVYPIIQVGDVDFYGYRVQHKCLNERMYVYSRLALELSDKSIKIWYRLVDDDAYIYKYLGQEEIACAMKIEIL</sequence>
<keyword evidence="3" id="KW-1185">Reference proteome</keyword>
<evidence type="ECO:0000313" key="2">
    <source>
        <dbReference type="EMBL" id="CAH0992104.1"/>
    </source>
</evidence>
<keyword evidence="1" id="KW-1133">Transmembrane helix</keyword>
<organism evidence="2 3">
    <name type="scientific">Sinobacterium norvegicum</name>
    <dbReference type="NCBI Taxonomy" id="1641715"/>
    <lineage>
        <taxon>Bacteria</taxon>
        <taxon>Pseudomonadati</taxon>
        <taxon>Pseudomonadota</taxon>
        <taxon>Gammaproteobacteria</taxon>
        <taxon>Cellvibrionales</taxon>
        <taxon>Spongiibacteraceae</taxon>
        <taxon>Sinobacterium</taxon>
    </lineage>
</organism>